<dbReference type="AlphaFoldDB" id="A0A803L3I5"/>
<keyword evidence="3" id="KW-1185">Reference proteome</keyword>
<protein>
    <submittedName>
        <fullName evidence="2">Uncharacterized protein</fullName>
    </submittedName>
</protein>
<accession>A0A803L3I5</accession>
<evidence type="ECO:0000256" key="1">
    <source>
        <dbReference type="SAM" id="Phobius"/>
    </source>
</evidence>
<reference evidence="2" key="2">
    <citation type="submission" date="2021-03" db="UniProtKB">
        <authorList>
            <consortium name="EnsemblPlants"/>
        </authorList>
    </citation>
    <scope>IDENTIFICATION</scope>
</reference>
<dbReference type="PANTHER" id="PTHR31881:SF11">
    <property type="entry name" value="PROTEIN, PUTATIVE-RELATED"/>
    <property type="match status" value="1"/>
</dbReference>
<sequence length="149" mass="16167">MLITTALAALANNAYKASDLLATTQFFGSQTGRIVVLKYGSALVFLLTSFLCSSIAISYLVDANFLINASGEFLSRGHTKRVLERGFLMGVVGSRMLCISLPLLLWLIGPVFVLISSLVMVWILYGLDYATKLHGLTVSTKSIVIDESK</sequence>
<dbReference type="PANTHER" id="PTHR31881">
    <property type="match status" value="1"/>
</dbReference>
<dbReference type="EnsemblPlants" id="AUR62006424-RA">
    <property type="protein sequence ID" value="AUR62006424-RA:cds"/>
    <property type="gene ID" value="AUR62006424"/>
</dbReference>
<dbReference type="InterPro" id="IPR006747">
    <property type="entry name" value="DUF599"/>
</dbReference>
<reference evidence="2" key="1">
    <citation type="journal article" date="2017" name="Nature">
        <title>The genome of Chenopodium quinoa.</title>
        <authorList>
            <person name="Jarvis D.E."/>
            <person name="Ho Y.S."/>
            <person name="Lightfoot D.J."/>
            <person name="Schmoeckel S.M."/>
            <person name="Li B."/>
            <person name="Borm T.J.A."/>
            <person name="Ohyanagi H."/>
            <person name="Mineta K."/>
            <person name="Michell C.T."/>
            <person name="Saber N."/>
            <person name="Kharbatia N.M."/>
            <person name="Rupper R.R."/>
            <person name="Sharp A.R."/>
            <person name="Dally N."/>
            <person name="Boughton B.A."/>
            <person name="Woo Y.H."/>
            <person name="Gao G."/>
            <person name="Schijlen E.G.W.M."/>
            <person name="Guo X."/>
            <person name="Momin A.A."/>
            <person name="Negrao S."/>
            <person name="Al-Babili S."/>
            <person name="Gehring C."/>
            <person name="Roessner U."/>
            <person name="Jung C."/>
            <person name="Murphy K."/>
            <person name="Arold S.T."/>
            <person name="Gojobori T."/>
            <person name="van der Linden C.G."/>
            <person name="van Loo E.N."/>
            <person name="Jellen E.N."/>
            <person name="Maughan P.J."/>
            <person name="Tester M."/>
        </authorList>
    </citation>
    <scope>NUCLEOTIDE SEQUENCE [LARGE SCALE GENOMIC DNA]</scope>
    <source>
        <strain evidence="2">cv. PI 614886</strain>
    </source>
</reference>
<keyword evidence="1" id="KW-1133">Transmembrane helix</keyword>
<evidence type="ECO:0000313" key="3">
    <source>
        <dbReference type="Proteomes" id="UP000596660"/>
    </source>
</evidence>
<organism evidence="2 3">
    <name type="scientific">Chenopodium quinoa</name>
    <name type="common">Quinoa</name>
    <dbReference type="NCBI Taxonomy" id="63459"/>
    <lineage>
        <taxon>Eukaryota</taxon>
        <taxon>Viridiplantae</taxon>
        <taxon>Streptophyta</taxon>
        <taxon>Embryophyta</taxon>
        <taxon>Tracheophyta</taxon>
        <taxon>Spermatophyta</taxon>
        <taxon>Magnoliopsida</taxon>
        <taxon>eudicotyledons</taxon>
        <taxon>Gunneridae</taxon>
        <taxon>Pentapetalae</taxon>
        <taxon>Caryophyllales</taxon>
        <taxon>Chenopodiaceae</taxon>
        <taxon>Chenopodioideae</taxon>
        <taxon>Atripliceae</taxon>
        <taxon>Chenopodium</taxon>
    </lineage>
</organism>
<dbReference type="Pfam" id="PF04654">
    <property type="entry name" value="DUF599"/>
    <property type="match status" value="1"/>
</dbReference>
<keyword evidence="1" id="KW-0812">Transmembrane</keyword>
<keyword evidence="1" id="KW-0472">Membrane</keyword>
<evidence type="ECO:0000313" key="2">
    <source>
        <dbReference type="EnsemblPlants" id="AUR62006424-RA:cds"/>
    </source>
</evidence>
<feature type="transmembrane region" description="Helical" evidence="1">
    <location>
        <begin position="40"/>
        <end position="61"/>
    </location>
</feature>
<dbReference type="Proteomes" id="UP000596660">
    <property type="component" value="Unplaced"/>
</dbReference>
<name>A0A803L3I5_CHEQI</name>
<proteinExistence type="predicted"/>
<dbReference type="Gramene" id="AUR62006424-RA">
    <property type="protein sequence ID" value="AUR62006424-RA:cds"/>
    <property type="gene ID" value="AUR62006424"/>
</dbReference>
<feature type="transmembrane region" description="Helical" evidence="1">
    <location>
        <begin position="111"/>
        <end position="131"/>
    </location>
</feature>